<evidence type="ECO:0000256" key="4">
    <source>
        <dbReference type="ARBA" id="ARBA00022597"/>
    </source>
</evidence>
<dbReference type="GO" id="GO:0005886">
    <property type="term" value="C:plasma membrane"/>
    <property type="evidence" value="ECO:0007669"/>
    <property type="project" value="UniProtKB-SubCell"/>
</dbReference>
<keyword evidence="2" id="KW-0813">Transport</keyword>
<keyword evidence="8 9" id="KW-0472">Membrane</keyword>
<dbReference type="PANTHER" id="PTHR32502:SF8">
    <property type="entry name" value="N-ACETYLGALACTOSAMINE PERMEASE IIC COMPONENT 1"/>
    <property type="match status" value="1"/>
</dbReference>
<dbReference type="Proteomes" id="UP000029579">
    <property type="component" value="Unassembled WGS sequence"/>
</dbReference>
<evidence type="ECO:0000256" key="9">
    <source>
        <dbReference type="SAM" id="Phobius"/>
    </source>
</evidence>
<organism evidence="10 11">
    <name type="scientific">Anaerococcus lactolyticus S7-1-13</name>
    <dbReference type="NCBI Taxonomy" id="1284686"/>
    <lineage>
        <taxon>Bacteria</taxon>
        <taxon>Bacillati</taxon>
        <taxon>Bacillota</taxon>
        <taxon>Tissierellia</taxon>
        <taxon>Tissierellales</taxon>
        <taxon>Peptoniphilaceae</taxon>
        <taxon>Anaerococcus</taxon>
    </lineage>
</organism>
<evidence type="ECO:0008006" key="12">
    <source>
        <dbReference type="Google" id="ProtNLM"/>
    </source>
</evidence>
<dbReference type="Pfam" id="PF03609">
    <property type="entry name" value="EII-Sor"/>
    <property type="match status" value="1"/>
</dbReference>
<dbReference type="GO" id="GO:0009401">
    <property type="term" value="P:phosphoenolpyruvate-dependent sugar phosphotransferase system"/>
    <property type="evidence" value="ECO:0007669"/>
    <property type="project" value="UniProtKB-KW"/>
</dbReference>
<dbReference type="PANTHER" id="PTHR32502">
    <property type="entry name" value="N-ACETYLGALACTOSAMINE PERMEASE II COMPONENT-RELATED"/>
    <property type="match status" value="1"/>
</dbReference>
<dbReference type="eggNOG" id="COG3715">
    <property type="taxonomic scope" value="Bacteria"/>
</dbReference>
<keyword evidence="3" id="KW-1003">Cell membrane</keyword>
<dbReference type="InterPro" id="IPR050303">
    <property type="entry name" value="GatZ_KbaZ_carbometab"/>
</dbReference>
<keyword evidence="6 9" id="KW-0812">Transmembrane</keyword>
<feature type="transmembrane region" description="Helical" evidence="9">
    <location>
        <begin position="184"/>
        <end position="205"/>
    </location>
</feature>
<dbReference type="PROSITE" id="PS51106">
    <property type="entry name" value="PTS_EIIC_TYPE_4"/>
    <property type="match status" value="1"/>
</dbReference>
<feature type="transmembrane region" description="Helical" evidence="9">
    <location>
        <begin position="211"/>
        <end position="243"/>
    </location>
</feature>
<proteinExistence type="predicted"/>
<name>A0A095Z9G4_9FIRM</name>
<evidence type="ECO:0000313" key="11">
    <source>
        <dbReference type="Proteomes" id="UP000029579"/>
    </source>
</evidence>
<dbReference type="EMBL" id="JRMW01000019">
    <property type="protein sequence ID" value="KGF05114.1"/>
    <property type="molecule type" value="Genomic_DNA"/>
</dbReference>
<evidence type="ECO:0000256" key="6">
    <source>
        <dbReference type="ARBA" id="ARBA00022692"/>
    </source>
</evidence>
<evidence type="ECO:0000256" key="7">
    <source>
        <dbReference type="ARBA" id="ARBA00022989"/>
    </source>
</evidence>
<gene>
    <name evidence="10" type="ORF">HMPREF1630_01535</name>
</gene>
<evidence type="ECO:0000256" key="2">
    <source>
        <dbReference type="ARBA" id="ARBA00022448"/>
    </source>
</evidence>
<dbReference type="InterPro" id="IPR004700">
    <property type="entry name" value="PTS_IIC_man"/>
</dbReference>
<evidence type="ECO:0000256" key="5">
    <source>
        <dbReference type="ARBA" id="ARBA00022683"/>
    </source>
</evidence>
<feature type="transmembrane region" description="Helical" evidence="9">
    <location>
        <begin position="28"/>
        <end position="47"/>
    </location>
</feature>
<comment type="subcellular location">
    <subcellularLocation>
        <location evidence="1">Cell membrane</location>
        <topology evidence="1">Multi-pass membrane protein</topology>
    </subcellularLocation>
</comment>
<comment type="caution">
    <text evidence="10">The sequence shown here is derived from an EMBL/GenBank/DDBJ whole genome shotgun (WGS) entry which is preliminary data.</text>
</comment>
<keyword evidence="5" id="KW-0598">Phosphotransferase system</keyword>
<feature type="transmembrane region" description="Helical" evidence="9">
    <location>
        <begin position="54"/>
        <end position="74"/>
    </location>
</feature>
<protein>
    <recommendedName>
        <fullName evidence="12">PTS sorbose transporter subunit IIC</fullName>
    </recommendedName>
</protein>
<evidence type="ECO:0000256" key="3">
    <source>
        <dbReference type="ARBA" id="ARBA00022475"/>
    </source>
</evidence>
<keyword evidence="7 9" id="KW-1133">Transmembrane helix</keyword>
<accession>A0A095Z9G4</accession>
<dbReference type="RefSeq" id="WP_037326405.1">
    <property type="nucleotide sequence ID" value="NZ_JRMW01000019.1"/>
</dbReference>
<keyword evidence="4" id="KW-0762">Sugar transport</keyword>
<evidence type="ECO:0000256" key="1">
    <source>
        <dbReference type="ARBA" id="ARBA00004651"/>
    </source>
</evidence>
<dbReference type="OrthoDB" id="1649937at2"/>
<evidence type="ECO:0000256" key="8">
    <source>
        <dbReference type="ARBA" id="ARBA00023136"/>
    </source>
</evidence>
<dbReference type="AlphaFoldDB" id="A0A095Z9G4"/>
<reference evidence="10 11" key="1">
    <citation type="submission" date="2014-07" db="EMBL/GenBank/DDBJ databases">
        <authorList>
            <person name="McCorrison J."/>
            <person name="Sanka R."/>
            <person name="Torralba M."/>
            <person name="Gillis M."/>
            <person name="Haft D.H."/>
            <person name="Methe B."/>
            <person name="Sutton G."/>
            <person name="Nelson K.E."/>
        </authorList>
    </citation>
    <scope>NUCLEOTIDE SEQUENCE [LARGE SCALE GENOMIC DNA]</scope>
    <source>
        <strain evidence="10 11">S7-1-13</strain>
    </source>
</reference>
<sequence>MTLLQAALIGIFAYLGRNQVPWLFGTTGGFYGIGRPLVAGLIVGLILGDVKGGVLCGVAVQAIFIGQIVPGGALPSDLNLAAYVGIPLALISGGDTNTAVAFAVTLGAIGVLFHNLSMTLNSFWVHRADKYALNADTRQIKISNICGTLIPFVERFGIVTCTLYFGSEFAQDIIAAMPESLTKVLGVAGSLLPALGFAILLNQVINQKWQVLLFVFGWAIMSSFEMTTTTVLVIAIAISALYVKSIYENNGKEVILSPNVEEEIPEDYNYEE</sequence>
<evidence type="ECO:0000313" key="10">
    <source>
        <dbReference type="EMBL" id="KGF05114.1"/>
    </source>
</evidence>